<dbReference type="HAMAP" id="MF_00152">
    <property type="entry name" value="Nfo"/>
    <property type="match status" value="1"/>
</dbReference>
<dbReference type="GO" id="GO:0008081">
    <property type="term" value="F:phosphoric diester hydrolase activity"/>
    <property type="evidence" value="ECO:0007669"/>
    <property type="project" value="TreeGrafter"/>
</dbReference>
<evidence type="ECO:0000313" key="10">
    <source>
        <dbReference type="Proteomes" id="UP000037386"/>
    </source>
</evidence>
<dbReference type="SMART" id="SM00518">
    <property type="entry name" value="AP2Ec"/>
    <property type="match status" value="1"/>
</dbReference>
<dbReference type="PATRIC" id="fig|479893.3.peg.270"/>
<proteinExistence type="inferred from homology"/>
<comment type="caution">
    <text evidence="9">The sequence shown here is derived from an EMBL/GenBank/DDBJ whole genome shotgun (WGS) entry which is preliminary data.</text>
</comment>
<dbReference type="OrthoDB" id="9805666at2"/>
<comment type="similarity">
    <text evidence="1 7">Belongs to the AP endonuclease 2 family.</text>
</comment>
<organism evidence="9 10">
    <name type="scientific">Candidatus Phytoplasma pruni</name>
    <dbReference type="NCBI Taxonomy" id="479893"/>
    <lineage>
        <taxon>Bacteria</taxon>
        <taxon>Bacillati</taxon>
        <taxon>Mycoplasmatota</taxon>
        <taxon>Mollicutes</taxon>
        <taxon>Acholeplasmatales</taxon>
        <taxon>Acholeplasmataceae</taxon>
        <taxon>Candidatus Phytoplasma</taxon>
        <taxon>16SrIII (X-disease group)</taxon>
    </lineage>
</organism>
<sequence length="315" mass="36171">MVKKITLIFPKEEIKKMIKIGSHVPFKKPLMYLDSLQKSLSFDANTFMIYTGAPQNTIRSDLKNANLLETFEQMKQHNLDPNDLVGHAPYIVNLANPSLAKRTFAIDFLTKELYRFEQMKIVRMVLHPGNNMNKNKREAIEFIASGINQIFKNTADLKVGIALETMAGKGNEIGASFQDLKDIIILIKDEKRISVCFDTCHVFDSGYDIKNNFELVMEKFDSIVGQQYLSVFHINDSKNVLGSRKDRHENIGYGNIGFEALINIIYHPSFLSLPKILETPFINGFAPYKEEIKMIKEKTFNPNLKKVLKKRFKKI</sequence>
<reference evidence="10" key="1">
    <citation type="submission" date="2015-05" db="EMBL/GenBank/DDBJ databases">
        <title>Draft genome sequence of 'Candidatus Phytoplasma Pruni' strain CX, a plant pathogenic bacterium.</title>
        <authorList>
            <person name="Lee I.-M."/>
            <person name="Bottner-Parker K.D."/>
            <person name="Shao J."/>
            <person name="Gundersen-Rindal D.E."/>
            <person name="Zhao Y."/>
            <person name="Davis R.E."/>
        </authorList>
    </citation>
    <scope>NUCLEOTIDE SEQUENCE [LARGE SCALE GENOMIC DNA]</scope>
    <source>
        <strain evidence="10">CX</strain>
    </source>
</reference>
<comment type="function">
    <text evidence="7">Endonuclease IV plays a role in DNA repair. It cleaves phosphodiester bonds at apurinic or apyrimidinic (AP) sites, generating a 3'-hydroxyl group and a 5'-terminal sugar phosphate.</text>
</comment>
<dbReference type="Proteomes" id="UP000037386">
    <property type="component" value="Unassembled WGS sequence"/>
</dbReference>
<feature type="binding site" evidence="7">
    <location>
        <position position="278"/>
    </location>
    <ligand>
        <name>Zn(2+)</name>
        <dbReference type="ChEBI" id="CHEBI:29105"/>
        <label>2</label>
    </ligand>
</feature>
<dbReference type="GO" id="GO:0006284">
    <property type="term" value="P:base-excision repair"/>
    <property type="evidence" value="ECO:0007669"/>
    <property type="project" value="TreeGrafter"/>
</dbReference>
<dbReference type="Pfam" id="PF01261">
    <property type="entry name" value="AP_endonuc_2"/>
    <property type="match status" value="1"/>
</dbReference>
<evidence type="ECO:0000256" key="3">
    <source>
        <dbReference type="ARBA" id="ARBA00022763"/>
    </source>
</evidence>
<keyword evidence="6 7" id="KW-0234">DNA repair</keyword>
<evidence type="ECO:0000259" key="8">
    <source>
        <dbReference type="Pfam" id="PF01261"/>
    </source>
</evidence>
<feature type="binding site" evidence="7">
    <location>
        <position position="164"/>
    </location>
    <ligand>
        <name>Zn(2+)</name>
        <dbReference type="ChEBI" id="CHEBI:29105"/>
        <label>2</label>
    </ligand>
</feature>
<evidence type="ECO:0000256" key="7">
    <source>
        <dbReference type="HAMAP-Rule" id="MF_00152"/>
    </source>
</evidence>
<dbReference type="PROSITE" id="PS00731">
    <property type="entry name" value="AP_NUCLEASE_F2_3"/>
    <property type="match status" value="1"/>
</dbReference>
<gene>
    <name evidence="7 9" type="primary">nfo</name>
    <name evidence="9" type="ORF">CPX_001483</name>
</gene>
<dbReference type="SUPFAM" id="SSF51658">
    <property type="entry name" value="Xylose isomerase-like"/>
    <property type="match status" value="1"/>
</dbReference>
<accession>A0A0M1N0P4</accession>
<dbReference type="PROSITE" id="PS00730">
    <property type="entry name" value="AP_NUCLEASE_F2_2"/>
    <property type="match status" value="1"/>
</dbReference>
<dbReference type="InterPro" id="IPR013022">
    <property type="entry name" value="Xyl_isomerase-like_TIM-brl"/>
</dbReference>
<dbReference type="InterPro" id="IPR001719">
    <property type="entry name" value="AP_endonuc_2"/>
</dbReference>
<dbReference type="GO" id="GO:0003906">
    <property type="term" value="F:DNA-(apurinic or apyrimidinic site) endonuclease activity"/>
    <property type="evidence" value="ECO:0007669"/>
    <property type="project" value="TreeGrafter"/>
</dbReference>
<feature type="binding site" evidence="7">
    <location>
        <position position="164"/>
    </location>
    <ligand>
        <name>Zn(2+)</name>
        <dbReference type="ChEBI" id="CHEBI:29105"/>
        <label>1</label>
    </ligand>
</feature>
<evidence type="ECO:0000313" key="9">
    <source>
        <dbReference type="EMBL" id="KOR75524.1"/>
    </source>
</evidence>
<feature type="binding site" evidence="7">
    <location>
        <position position="233"/>
    </location>
    <ligand>
        <name>Zn(2+)</name>
        <dbReference type="ChEBI" id="CHEBI:29105"/>
        <label>2</label>
    </ligand>
</feature>
<evidence type="ECO:0000256" key="5">
    <source>
        <dbReference type="ARBA" id="ARBA00022833"/>
    </source>
</evidence>
<dbReference type="InterPro" id="IPR036237">
    <property type="entry name" value="Xyl_isomerase-like_sf"/>
</dbReference>
<feature type="binding site" evidence="7">
    <location>
        <position position="246"/>
    </location>
    <ligand>
        <name>Zn(2+)</name>
        <dbReference type="ChEBI" id="CHEBI:29105"/>
        <label>3</label>
    </ligand>
</feature>
<evidence type="ECO:0000256" key="4">
    <source>
        <dbReference type="ARBA" id="ARBA00022801"/>
    </source>
</evidence>
<dbReference type="PANTHER" id="PTHR21445:SF0">
    <property type="entry name" value="APURINIC-APYRIMIDINIC ENDONUCLEASE"/>
    <property type="match status" value="1"/>
</dbReference>
<dbReference type="GO" id="GO:0003677">
    <property type="term" value="F:DNA binding"/>
    <property type="evidence" value="ECO:0007669"/>
    <property type="project" value="InterPro"/>
</dbReference>
<feature type="binding site" evidence="7">
    <location>
        <position position="87"/>
    </location>
    <ligand>
        <name>Zn(2+)</name>
        <dbReference type="ChEBI" id="CHEBI:29105"/>
        <label>1</label>
    </ligand>
</feature>
<dbReference type="NCBIfam" id="NF002196">
    <property type="entry name" value="PRK01060.1-1"/>
    <property type="match status" value="1"/>
</dbReference>
<comment type="catalytic activity">
    <reaction evidence="7">
        <text>Endonucleolytic cleavage to 5'-phosphooligonucleotide end-products.</text>
        <dbReference type="EC" id="3.1.21.2"/>
    </reaction>
</comment>
<dbReference type="InterPro" id="IPR018246">
    <property type="entry name" value="AP_endonuc_F2_Zn_BS"/>
</dbReference>
<protein>
    <recommendedName>
        <fullName evidence="7">Probable endonuclease 4</fullName>
        <ecNumber evidence="7">3.1.21.2</ecNumber>
    </recommendedName>
    <alternativeName>
        <fullName evidence="7">Endodeoxyribonuclease IV</fullName>
    </alternativeName>
    <alternativeName>
        <fullName evidence="7">Endonuclease IV</fullName>
    </alternativeName>
</protein>
<dbReference type="PANTHER" id="PTHR21445">
    <property type="entry name" value="ENDONUCLEASE IV ENDODEOXYRIBONUCLEASE IV"/>
    <property type="match status" value="1"/>
</dbReference>
<name>A0A0M1N0P4_9MOLU</name>
<dbReference type="CDD" id="cd00019">
    <property type="entry name" value="AP2Ec"/>
    <property type="match status" value="1"/>
</dbReference>
<dbReference type="Gene3D" id="3.20.20.150">
    <property type="entry name" value="Divalent-metal-dependent TIM barrel enzymes"/>
    <property type="match status" value="1"/>
</dbReference>
<feature type="binding site" evidence="7">
    <location>
        <position position="248"/>
    </location>
    <ligand>
        <name>Zn(2+)</name>
        <dbReference type="ChEBI" id="CHEBI:29105"/>
        <label>3</label>
    </ligand>
</feature>
<evidence type="ECO:0000256" key="2">
    <source>
        <dbReference type="ARBA" id="ARBA00022723"/>
    </source>
</evidence>
<keyword evidence="3 7" id="KW-0227">DNA damage</keyword>
<dbReference type="EC" id="3.1.21.2" evidence="7"/>
<feature type="binding site" evidence="7">
    <location>
        <position position="201"/>
    </location>
    <ligand>
        <name>Zn(2+)</name>
        <dbReference type="ChEBI" id="CHEBI:29105"/>
        <label>3</label>
    </ligand>
</feature>
<dbReference type="GO" id="GO:0008833">
    <property type="term" value="F:deoxyribonuclease IV (phage-T4-induced) activity"/>
    <property type="evidence" value="ECO:0007669"/>
    <property type="project" value="UniProtKB-UniRule"/>
</dbReference>
<dbReference type="FunFam" id="3.20.20.150:FF:000001">
    <property type="entry name" value="Probable endonuclease 4"/>
    <property type="match status" value="1"/>
</dbReference>
<feature type="domain" description="Xylose isomerase-like TIM barrel" evidence="8">
    <location>
        <begin position="42"/>
        <end position="297"/>
    </location>
</feature>
<keyword evidence="5 7" id="KW-0862">Zinc</keyword>
<evidence type="ECO:0000256" key="1">
    <source>
        <dbReference type="ARBA" id="ARBA00005340"/>
    </source>
</evidence>
<dbReference type="GO" id="GO:0008270">
    <property type="term" value="F:zinc ion binding"/>
    <property type="evidence" value="ECO:0007669"/>
    <property type="project" value="UniProtKB-UniRule"/>
</dbReference>
<feature type="binding site" evidence="7">
    <location>
        <position position="127"/>
    </location>
    <ligand>
        <name>Zn(2+)</name>
        <dbReference type="ChEBI" id="CHEBI:29105"/>
        <label>1</label>
    </ligand>
</feature>
<keyword evidence="4 7" id="KW-0378">Hydrolase</keyword>
<comment type="cofactor">
    <cofactor evidence="7">
        <name>Zn(2+)</name>
        <dbReference type="ChEBI" id="CHEBI:29105"/>
    </cofactor>
    <text evidence="7">Binds 3 Zn(2+) ions.</text>
</comment>
<keyword evidence="2 7" id="KW-0479">Metal-binding</keyword>
<feature type="binding site" evidence="7">
    <location>
        <position position="198"/>
    </location>
    <ligand>
        <name>Zn(2+)</name>
        <dbReference type="ChEBI" id="CHEBI:29105"/>
        <label>2</label>
    </ligand>
</feature>
<keyword evidence="7" id="KW-0540">Nuclease</keyword>
<keyword evidence="7 9" id="KW-0255">Endonuclease</keyword>
<dbReference type="EMBL" id="LHCF01000005">
    <property type="protein sequence ID" value="KOR75524.1"/>
    <property type="molecule type" value="Genomic_DNA"/>
</dbReference>
<dbReference type="PROSITE" id="PS51432">
    <property type="entry name" value="AP_NUCLEASE_F2_4"/>
    <property type="match status" value="1"/>
</dbReference>
<dbReference type="NCBIfam" id="TIGR00587">
    <property type="entry name" value="nfo"/>
    <property type="match status" value="1"/>
</dbReference>
<dbReference type="STRING" id="479893.CPX_001483"/>
<evidence type="ECO:0000256" key="6">
    <source>
        <dbReference type="ARBA" id="ARBA00023204"/>
    </source>
</evidence>
<dbReference type="AlphaFoldDB" id="A0A0M1N0P4"/>